<evidence type="ECO:0000313" key="1">
    <source>
        <dbReference type="EMBL" id="KAJ4456551.1"/>
    </source>
</evidence>
<comment type="caution">
    <text evidence="1">The sequence shown here is derived from an EMBL/GenBank/DDBJ whole genome shotgun (WGS) entry which is preliminary data.</text>
</comment>
<gene>
    <name evidence="1" type="ORF">PAPYR_8195</name>
</gene>
<organism evidence="1 2">
    <name type="scientific">Paratrimastix pyriformis</name>
    <dbReference type="NCBI Taxonomy" id="342808"/>
    <lineage>
        <taxon>Eukaryota</taxon>
        <taxon>Metamonada</taxon>
        <taxon>Preaxostyla</taxon>
        <taxon>Paratrimastigidae</taxon>
        <taxon>Paratrimastix</taxon>
    </lineage>
</organism>
<reference evidence="1" key="1">
    <citation type="journal article" date="2022" name="bioRxiv">
        <title>Genomics of Preaxostyla Flagellates Illuminates Evolutionary Transitions and the Path Towards Mitochondrial Loss.</title>
        <authorList>
            <person name="Novak L.V.F."/>
            <person name="Treitli S.C."/>
            <person name="Pyrih J."/>
            <person name="Halakuc P."/>
            <person name="Pipaliya S.V."/>
            <person name="Vacek V."/>
            <person name="Brzon O."/>
            <person name="Soukal P."/>
            <person name="Eme L."/>
            <person name="Dacks J.B."/>
            <person name="Karnkowska A."/>
            <person name="Elias M."/>
            <person name="Hampl V."/>
        </authorList>
    </citation>
    <scope>NUCLEOTIDE SEQUENCE</scope>
    <source>
        <strain evidence="1">RCP-MX</strain>
    </source>
</reference>
<sequence>MPTPFPDCGIWAPKAAGQSCTLASPPDPAHGTAGKAMDRAVLIHRLHGKHSRTALGLVGATTAQPVHKAPLGLCRETLDPEAMQTPPMVATQARQMTSPSVRGIKGTIRIAGIQTT</sequence>
<name>A0ABQ8UB74_9EUKA</name>
<evidence type="ECO:0000313" key="2">
    <source>
        <dbReference type="Proteomes" id="UP001141327"/>
    </source>
</evidence>
<keyword evidence="2" id="KW-1185">Reference proteome</keyword>
<dbReference type="Proteomes" id="UP001141327">
    <property type="component" value="Unassembled WGS sequence"/>
</dbReference>
<accession>A0ABQ8UB74</accession>
<protein>
    <submittedName>
        <fullName evidence="1">Uncharacterized protein</fullName>
    </submittedName>
</protein>
<dbReference type="EMBL" id="JAPMOS010000067">
    <property type="protein sequence ID" value="KAJ4456551.1"/>
    <property type="molecule type" value="Genomic_DNA"/>
</dbReference>
<proteinExistence type="predicted"/>